<reference evidence="1 2" key="1">
    <citation type="submission" date="2017-03" db="EMBL/GenBank/DDBJ databases">
        <title>Complete genome sequence of Candidatus 'Thiodictyon syntrophicum' sp. nov. strain Cad16T, a photolithoautotroph purple sulfur bacterium isolated from an alpine meromictic lake.</title>
        <authorList>
            <person name="Luedin S.M."/>
            <person name="Pothier J.F."/>
            <person name="Danza F."/>
            <person name="Storelli N."/>
            <person name="Wittwer M."/>
            <person name="Tonolla M."/>
        </authorList>
    </citation>
    <scope>NUCLEOTIDE SEQUENCE [LARGE SCALE GENOMIC DNA]</scope>
    <source>
        <strain evidence="1 2">Cad16T</strain>
    </source>
</reference>
<sequence>MINAPAPAGRAVYEQLTAGVQLPLPPIPRFMLEVIAESILAAWLNIPQDQIGIADEAGLNAMMETQLNQLADQDEQFQMLVAAAVRGKETINFDGTWLEKRPDLSLILTNGVRARDFPLTIECKLIHKATKKGVSLYCNKGMKRFIDGDYGWARQESLMLAYVRDGSSIKTHLEPYLGRHFGKAHDIFCTTTLPVPTGSSAAQAISKHRRRFRYIDRAAQDDPGPIAIEHIWLDARGSN</sequence>
<dbReference type="KEGG" id="tsy:THSYN_16535"/>
<name>A0A2K8U9Y6_9GAMM</name>
<organism evidence="1 2">
    <name type="scientific">Candidatus Thiodictyon syntrophicum</name>
    <dbReference type="NCBI Taxonomy" id="1166950"/>
    <lineage>
        <taxon>Bacteria</taxon>
        <taxon>Pseudomonadati</taxon>
        <taxon>Pseudomonadota</taxon>
        <taxon>Gammaproteobacteria</taxon>
        <taxon>Chromatiales</taxon>
        <taxon>Chromatiaceae</taxon>
        <taxon>Thiodictyon</taxon>
    </lineage>
</organism>
<accession>A0A2K8U9Y6</accession>
<proteinExistence type="predicted"/>
<protein>
    <recommendedName>
        <fullName evidence="3">Restriction endonuclease</fullName>
    </recommendedName>
</protein>
<dbReference type="Proteomes" id="UP000232638">
    <property type="component" value="Chromosome"/>
</dbReference>
<evidence type="ECO:0008006" key="3">
    <source>
        <dbReference type="Google" id="ProtNLM"/>
    </source>
</evidence>
<keyword evidence="2" id="KW-1185">Reference proteome</keyword>
<evidence type="ECO:0000313" key="1">
    <source>
        <dbReference type="EMBL" id="AUB82392.1"/>
    </source>
</evidence>
<dbReference type="EMBL" id="CP020370">
    <property type="protein sequence ID" value="AUB82392.1"/>
    <property type="molecule type" value="Genomic_DNA"/>
</dbReference>
<dbReference type="AlphaFoldDB" id="A0A2K8U9Y6"/>
<gene>
    <name evidence="1" type="ORF">THSYN_16535</name>
</gene>
<evidence type="ECO:0000313" key="2">
    <source>
        <dbReference type="Proteomes" id="UP000232638"/>
    </source>
</evidence>